<dbReference type="InterPro" id="IPR013436">
    <property type="entry name" value="Mobile_mystery_prot_B"/>
</dbReference>
<dbReference type="NCBIfam" id="TIGR02613">
    <property type="entry name" value="mob_myst_B"/>
    <property type="match status" value="1"/>
</dbReference>
<dbReference type="InterPro" id="IPR036597">
    <property type="entry name" value="Fido-like_dom_sf"/>
</dbReference>
<dbReference type="InterPro" id="IPR003812">
    <property type="entry name" value="Fido"/>
</dbReference>
<dbReference type="AlphaFoldDB" id="A0A6J4IPP9"/>
<dbReference type="EMBL" id="CADCTO010000283">
    <property type="protein sequence ID" value="CAA9256383.1"/>
    <property type="molecule type" value="Genomic_DNA"/>
</dbReference>
<sequence length="206" mass="23050">MELLYPEGATPLDPDAKAGLIPDLSTQAELNEWEAANIAAALRWALRSRTLRRDLLSVSGLLLLHRRMFDATWSWAGQFRRIDTNLGVASHQVPSAVASLCADTRYQIEQSVYPWDELAARFHHRLVLIHPFANGNGRHARLATDLLLSQNGQPVFTWGFATLTARVPSPPPDTLVADSPVRREYLAALREADQGTFDRLLRFARS</sequence>
<dbReference type="PROSITE" id="PS51459">
    <property type="entry name" value="FIDO"/>
    <property type="match status" value="1"/>
</dbReference>
<dbReference type="InterPro" id="IPR040198">
    <property type="entry name" value="Fido_containing"/>
</dbReference>
<evidence type="ECO:0000313" key="3">
    <source>
        <dbReference type="EMBL" id="CAA9256383.1"/>
    </source>
</evidence>
<protein>
    <recommendedName>
        <fullName evidence="2">Fido domain-containing protein</fullName>
    </recommendedName>
</protein>
<feature type="active site" evidence="1">
    <location>
        <position position="130"/>
    </location>
</feature>
<evidence type="ECO:0000259" key="2">
    <source>
        <dbReference type="PROSITE" id="PS51459"/>
    </source>
</evidence>
<dbReference type="SUPFAM" id="SSF140931">
    <property type="entry name" value="Fic-like"/>
    <property type="match status" value="1"/>
</dbReference>
<evidence type="ECO:0000256" key="1">
    <source>
        <dbReference type="PIRSR" id="PIRSR640198-1"/>
    </source>
</evidence>
<proteinExistence type="predicted"/>
<name>A0A6J4IPP9_9BACT</name>
<dbReference type="Gene3D" id="1.10.3290.10">
    <property type="entry name" value="Fido-like domain"/>
    <property type="match status" value="1"/>
</dbReference>
<gene>
    <name evidence="3" type="ORF">AVDCRST_MAG63-2190</name>
</gene>
<dbReference type="PANTHER" id="PTHR13504">
    <property type="entry name" value="FIDO DOMAIN-CONTAINING PROTEIN DDB_G0283145"/>
    <property type="match status" value="1"/>
</dbReference>
<organism evidence="3">
    <name type="scientific">uncultured Armatimonadetes bacterium</name>
    <dbReference type="NCBI Taxonomy" id="157466"/>
    <lineage>
        <taxon>Bacteria</taxon>
        <taxon>Bacillati</taxon>
        <taxon>Armatimonadota</taxon>
        <taxon>environmental samples</taxon>
    </lineage>
</organism>
<dbReference type="PANTHER" id="PTHR13504:SF39">
    <property type="entry name" value="CELL FILAMENTATION PROTEIN"/>
    <property type="match status" value="1"/>
</dbReference>
<feature type="domain" description="Fido" evidence="2">
    <location>
        <begin position="56"/>
        <end position="206"/>
    </location>
</feature>
<dbReference type="Pfam" id="PF02661">
    <property type="entry name" value="Fic"/>
    <property type="match status" value="1"/>
</dbReference>
<reference evidence="3" key="1">
    <citation type="submission" date="2020-02" db="EMBL/GenBank/DDBJ databases">
        <authorList>
            <person name="Meier V. D."/>
        </authorList>
    </citation>
    <scope>NUCLEOTIDE SEQUENCE</scope>
    <source>
        <strain evidence="3">AVDCRST_MAG63</strain>
    </source>
</reference>
<accession>A0A6J4IPP9</accession>